<evidence type="ECO:0000313" key="4">
    <source>
        <dbReference type="EMBL" id="RWS21256.1"/>
    </source>
</evidence>
<dbReference type="VEuPathDB" id="VectorBase:LDEU010784"/>
<evidence type="ECO:0000259" key="3">
    <source>
        <dbReference type="Pfam" id="PF04389"/>
    </source>
</evidence>
<dbReference type="GO" id="GO:0006508">
    <property type="term" value="P:proteolysis"/>
    <property type="evidence" value="ECO:0007669"/>
    <property type="project" value="InterPro"/>
</dbReference>
<sequence length="381" mass="43747">MRENLFGKPKKYSSKVLKVSQSLGRSFAPTDNINETHADIKFINHTLLHLFQRQRHQSNIDTKEEIRKVIIQMFQSFGLKTEIHKFAQLALINHSYTEFYAKNLIAVLPSEKYGKKGDQIFVIGGHYDTVLNAPGIEDNGSGSTAVLEAARILSKYRGKLIATIYFVLFDQEETLKHTIRVKGLDGSTAFVSEYLLPKILQKHNATYIGAYITDMVLVYDAEPNTQSIPDEVVVSCPEATAKIHNNSDRGDFVSVWGRKAEKHLYTTFEQTWNELTEANGDEEYKIIVFELRIPEMYRDMAYELRFSTLMASDHATFWMSEKWNKNYRTLPAVFLHDFGPDRGIARDCYHRPCDNVVQVTDKNLHFLAKIINAMVQSTLKF</sequence>
<evidence type="ECO:0000313" key="5">
    <source>
        <dbReference type="Proteomes" id="UP000288716"/>
    </source>
</evidence>
<comment type="caution">
    <text evidence="4">The sequence shown here is derived from an EMBL/GenBank/DDBJ whole genome shotgun (WGS) entry which is preliminary data.</text>
</comment>
<comment type="cofactor">
    <cofactor evidence="1">
        <name>Zn(2+)</name>
        <dbReference type="ChEBI" id="CHEBI:29105"/>
    </cofactor>
</comment>
<evidence type="ECO:0000256" key="2">
    <source>
        <dbReference type="ARBA" id="ARBA00005634"/>
    </source>
</evidence>
<dbReference type="STRING" id="299467.A0A443S161"/>
<feature type="domain" description="Peptidase M28" evidence="3">
    <location>
        <begin position="103"/>
        <end position="199"/>
    </location>
</feature>
<dbReference type="PANTHER" id="PTHR12147">
    <property type="entry name" value="METALLOPEPTIDASE M28 FAMILY MEMBER"/>
    <property type="match status" value="1"/>
</dbReference>
<dbReference type="Pfam" id="PF04389">
    <property type="entry name" value="Peptidase_M28"/>
    <property type="match status" value="1"/>
</dbReference>
<dbReference type="SUPFAM" id="SSF53187">
    <property type="entry name" value="Zn-dependent exopeptidases"/>
    <property type="match status" value="1"/>
</dbReference>
<keyword evidence="5" id="KW-1185">Reference proteome</keyword>
<gene>
    <name evidence="4" type="ORF">B4U80_00831</name>
</gene>
<feature type="non-terminal residue" evidence="4">
    <location>
        <position position="381"/>
    </location>
</feature>
<dbReference type="EMBL" id="NCKV01013021">
    <property type="protein sequence ID" value="RWS21256.1"/>
    <property type="molecule type" value="Genomic_DNA"/>
</dbReference>
<dbReference type="OrthoDB" id="2214at2759"/>
<accession>A0A443S161</accession>
<dbReference type="InterPro" id="IPR007484">
    <property type="entry name" value="Peptidase_M28"/>
</dbReference>
<dbReference type="Proteomes" id="UP000288716">
    <property type="component" value="Unassembled WGS sequence"/>
</dbReference>
<dbReference type="Gene3D" id="3.40.630.10">
    <property type="entry name" value="Zn peptidases"/>
    <property type="match status" value="1"/>
</dbReference>
<dbReference type="AlphaFoldDB" id="A0A443S161"/>
<dbReference type="GO" id="GO:0008235">
    <property type="term" value="F:metalloexopeptidase activity"/>
    <property type="evidence" value="ECO:0007669"/>
    <property type="project" value="InterPro"/>
</dbReference>
<dbReference type="InterPro" id="IPR045175">
    <property type="entry name" value="M28_fam"/>
</dbReference>
<name>A0A443S161_9ACAR</name>
<proteinExistence type="inferred from homology"/>
<comment type="similarity">
    <text evidence="2">Belongs to the peptidase M28 family. M28B subfamily.</text>
</comment>
<dbReference type="PANTHER" id="PTHR12147:SF26">
    <property type="entry name" value="PEPTIDASE M28 DOMAIN-CONTAINING PROTEIN"/>
    <property type="match status" value="1"/>
</dbReference>
<evidence type="ECO:0000256" key="1">
    <source>
        <dbReference type="ARBA" id="ARBA00001947"/>
    </source>
</evidence>
<organism evidence="4 5">
    <name type="scientific">Leptotrombidium deliense</name>
    <dbReference type="NCBI Taxonomy" id="299467"/>
    <lineage>
        <taxon>Eukaryota</taxon>
        <taxon>Metazoa</taxon>
        <taxon>Ecdysozoa</taxon>
        <taxon>Arthropoda</taxon>
        <taxon>Chelicerata</taxon>
        <taxon>Arachnida</taxon>
        <taxon>Acari</taxon>
        <taxon>Acariformes</taxon>
        <taxon>Trombidiformes</taxon>
        <taxon>Prostigmata</taxon>
        <taxon>Anystina</taxon>
        <taxon>Parasitengona</taxon>
        <taxon>Trombiculoidea</taxon>
        <taxon>Trombiculidae</taxon>
        <taxon>Leptotrombidium</taxon>
    </lineage>
</organism>
<protein>
    <recommendedName>
        <fullName evidence="3">Peptidase M28 domain-containing protein</fullName>
    </recommendedName>
</protein>
<reference evidence="4 5" key="1">
    <citation type="journal article" date="2018" name="Gigascience">
        <title>Genomes of trombidid mites reveal novel predicted allergens and laterally-transferred genes associated with secondary metabolism.</title>
        <authorList>
            <person name="Dong X."/>
            <person name="Chaisiri K."/>
            <person name="Xia D."/>
            <person name="Armstrong S.D."/>
            <person name="Fang Y."/>
            <person name="Donnelly M.J."/>
            <person name="Kadowaki T."/>
            <person name="McGarry J.W."/>
            <person name="Darby A.C."/>
            <person name="Makepeace B.L."/>
        </authorList>
    </citation>
    <scope>NUCLEOTIDE SEQUENCE [LARGE SCALE GENOMIC DNA]</scope>
    <source>
        <strain evidence="4">UoL-UT</strain>
    </source>
</reference>